<dbReference type="PANTHER" id="PTHR30408">
    <property type="entry name" value="TYPE-1 RESTRICTION ENZYME ECOKI SPECIFICITY PROTEIN"/>
    <property type="match status" value="1"/>
</dbReference>
<gene>
    <name evidence="6" type="ORF">B9N62_05515</name>
</gene>
<dbReference type="AlphaFoldDB" id="A0A1Y5MS82"/>
<evidence type="ECO:0000256" key="3">
    <source>
        <dbReference type="ARBA" id="ARBA00023125"/>
    </source>
</evidence>
<evidence type="ECO:0000313" key="7">
    <source>
        <dbReference type="Proteomes" id="UP000195967"/>
    </source>
</evidence>
<feature type="domain" description="Type I restriction modification DNA specificity" evidence="5">
    <location>
        <begin position="200"/>
        <end position="374"/>
    </location>
</feature>
<evidence type="ECO:0000256" key="2">
    <source>
        <dbReference type="ARBA" id="ARBA00022747"/>
    </source>
</evidence>
<comment type="similarity">
    <text evidence="1">Belongs to the type-I restriction system S methylase family.</text>
</comment>
<dbReference type="GO" id="GO:0009307">
    <property type="term" value="P:DNA restriction-modification system"/>
    <property type="evidence" value="ECO:0007669"/>
    <property type="project" value="UniProtKB-KW"/>
</dbReference>
<dbReference type="RefSeq" id="WP_087584717.1">
    <property type="nucleotide sequence ID" value="NZ_CABMKR010000006.1"/>
</dbReference>
<keyword evidence="4" id="KW-0175">Coiled coil</keyword>
<accession>A0A1Y5MS82</accession>
<reference evidence="6 7" key="1">
    <citation type="submission" date="2017-04" db="EMBL/GenBank/DDBJ databases">
        <title>Complete genome of Campylobacter concisus ATCC 33237T and draft genomes for an additional eight well characterized C. concisus strains.</title>
        <authorList>
            <person name="Cornelius A.J."/>
            <person name="Miller W.G."/>
            <person name="Lastovica A.J."/>
            <person name="On S.L."/>
            <person name="French N.P."/>
            <person name="Vandenberg O."/>
            <person name="Biggs P.J."/>
        </authorList>
    </citation>
    <scope>NUCLEOTIDE SEQUENCE [LARGE SCALE GENOMIC DNA]</scope>
    <source>
        <strain evidence="6 7">Lasto28.99</strain>
    </source>
</reference>
<feature type="coiled-coil region" evidence="4">
    <location>
        <begin position="357"/>
        <end position="384"/>
    </location>
</feature>
<dbReference type="Pfam" id="PF01420">
    <property type="entry name" value="Methylase_S"/>
    <property type="match status" value="2"/>
</dbReference>
<organism evidence="6 7">
    <name type="scientific">Campylobacter concisus</name>
    <dbReference type="NCBI Taxonomy" id="199"/>
    <lineage>
        <taxon>Bacteria</taxon>
        <taxon>Pseudomonadati</taxon>
        <taxon>Campylobacterota</taxon>
        <taxon>Epsilonproteobacteria</taxon>
        <taxon>Campylobacterales</taxon>
        <taxon>Campylobacteraceae</taxon>
        <taxon>Campylobacter</taxon>
    </lineage>
</organism>
<dbReference type="REBASE" id="207977">
    <property type="entry name" value="S.Cco2899ORF5510P"/>
</dbReference>
<proteinExistence type="inferred from homology"/>
<dbReference type="GO" id="GO:0003677">
    <property type="term" value="F:DNA binding"/>
    <property type="evidence" value="ECO:0007669"/>
    <property type="project" value="UniProtKB-KW"/>
</dbReference>
<dbReference type="InterPro" id="IPR052021">
    <property type="entry name" value="Type-I_RS_S_subunit"/>
</dbReference>
<keyword evidence="3" id="KW-0238">DNA-binding</keyword>
<dbReference type="Gene3D" id="3.90.220.20">
    <property type="entry name" value="DNA methylase specificity domains"/>
    <property type="match status" value="2"/>
</dbReference>
<feature type="domain" description="Type I restriction modification DNA specificity" evidence="5">
    <location>
        <begin position="8"/>
        <end position="171"/>
    </location>
</feature>
<dbReference type="SUPFAM" id="SSF116734">
    <property type="entry name" value="DNA methylase specificity domain"/>
    <property type="match status" value="2"/>
</dbReference>
<dbReference type="InterPro" id="IPR044946">
    <property type="entry name" value="Restrct_endonuc_typeI_TRD_sf"/>
</dbReference>
<sequence length="393" mass="45075">MSEFKNLPSGWSKCDLGEICKISSSKFDPTKSNEVKKCIELEHLSQKTGQILGFISSGEQKSIKNEFKKGQILYGKLRPYLQKFCQAKFDGVCSSEIWVLQGKKVTNDFLFYLVQSDKFNQIANKTSGTKMPRADWEYMSEMPFFIPPELEQKKIAEILSTWDEAINLTINLIESKKQFKKALMQNLLTAKIRFPQFKDEWKETKLGKILKEHKIKSDNKSEVFSVSVHKGIINQIEHLGRSFSAEDTSNYNLVKPFDLVYTKSPTGDFPFGIIKQNLNPFNVIVSPLYGVFEPINKFLGTLLHYFFESSIRTNNYLKPIIQKGAKNTINISNDTFLSRSILVPINLDEQQKIAEVLMACDDEINLLNLKLENLKKQKQGLMQKLLSGKVRVK</sequence>
<dbReference type="Proteomes" id="UP000195967">
    <property type="component" value="Unassembled WGS sequence"/>
</dbReference>
<keyword evidence="2" id="KW-0680">Restriction system</keyword>
<evidence type="ECO:0000259" key="5">
    <source>
        <dbReference type="Pfam" id="PF01420"/>
    </source>
</evidence>
<dbReference type="PANTHER" id="PTHR30408:SF13">
    <property type="entry name" value="TYPE I RESTRICTION ENZYME HINDI SPECIFICITY SUBUNIT"/>
    <property type="match status" value="1"/>
</dbReference>
<protein>
    <recommendedName>
        <fullName evidence="5">Type I restriction modification DNA specificity domain-containing protein</fullName>
    </recommendedName>
</protein>
<evidence type="ECO:0000313" key="6">
    <source>
        <dbReference type="EMBL" id="OUT11450.1"/>
    </source>
</evidence>
<dbReference type="InterPro" id="IPR000055">
    <property type="entry name" value="Restrct_endonuc_typeI_TRD"/>
</dbReference>
<evidence type="ECO:0000256" key="4">
    <source>
        <dbReference type="SAM" id="Coils"/>
    </source>
</evidence>
<name>A0A1Y5MS82_9BACT</name>
<evidence type="ECO:0000256" key="1">
    <source>
        <dbReference type="ARBA" id="ARBA00010923"/>
    </source>
</evidence>
<dbReference type="EMBL" id="NDYO01000006">
    <property type="protein sequence ID" value="OUT11450.1"/>
    <property type="molecule type" value="Genomic_DNA"/>
</dbReference>
<comment type="caution">
    <text evidence="6">The sequence shown here is derived from an EMBL/GenBank/DDBJ whole genome shotgun (WGS) entry which is preliminary data.</text>
</comment>